<dbReference type="AlphaFoldDB" id="A0A1F6X8A7"/>
<gene>
    <name evidence="1" type="ORF">A2911_00180</name>
</gene>
<accession>A0A1F6X8A7</accession>
<organism evidence="1 2">
    <name type="scientific">Candidatus Nomurabacteria bacterium RIFCSPLOWO2_01_FULL_40_15</name>
    <dbReference type="NCBI Taxonomy" id="1801772"/>
    <lineage>
        <taxon>Bacteria</taxon>
        <taxon>Candidatus Nomuraibacteriota</taxon>
    </lineage>
</organism>
<protein>
    <submittedName>
        <fullName evidence="1">Uncharacterized protein</fullName>
    </submittedName>
</protein>
<dbReference type="EMBL" id="MFUW01000013">
    <property type="protein sequence ID" value="OGI90397.1"/>
    <property type="molecule type" value="Genomic_DNA"/>
</dbReference>
<evidence type="ECO:0000313" key="2">
    <source>
        <dbReference type="Proteomes" id="UP000176814"/>
    </source>
</evidence>
<name>A0A1F6X8A7_9BACT</name>
<sequence>MKGPLVEDCYYITPAYDVDFDRRREMGIHVEYHIEAEDYILVTVGNNEPQRIETEDIELSFASRTCFRCPGCDKRAYKLYLLPNGKEFKCRACHKLRYTLTAINKKTSHGKMLYAMNRMDKLSKQREKMGTILYNGKYTRKFQSFLRQCDRAGYTNAVEDAARLMTALKEFQRI</sequence>
<reference evidence="1 2" key="1">
    <citation type="journal article" date="2016" name="Nat. Commun.">
        <title>Thousands of microbial genomes shed light on interconnected biogeochemical processes in an aquifer system.</title>
        <authorList>
            <person name="Anantharaman K."/>
            <person name="Brown C.T."/>
            <person name="Hug L.A."/>
            <person name="Sharon I."/>
            <person name="Castelle C.J."/>
            <person name="Probst A.J."/>
            <person name="Thomas B.C."/>
            <person name="Singh A."/>
            <person name="Wilkins M.J."/>
            <person name="Karaoz U."/>
            <person name="Brodie E.L."/>
            <person name="Williams K.H."/>
            <person name="Hubbard S.S."/>
            <person name="Banfield J.F."/>
        </authorList>
    </citation>
    <scope>NUCLEOTIDE SEQUENCE [LARGE SCALE GENOMIC DNA]</scope>
</reference>
<dbReference type="Proteomes" id="UP000176814">
    <property type="component" value="Unassembled WGS sequence"/>
</dbReference>
<comment type="caution">
    <text evidence="1">The sequence shown here is derived from an EMBL/GenBank/DDBJ whole genome shotgun (WGS) entry which is preliminary data.</text>
</comment>
<proteinExistence type="predicted"/>
<evidence type="ECO:0000313" key="1">
    <source>
        <dbReference type="EMBL" id="OGI90397.1"/>
    </source>
</evidence>